<dbReference type="InterPro" id="IPR029787">
    <property type="entry name" value="Nucleotide_cyclase"/>
</dbReference>
<dbReference type="CDD" id="cd07302">
    <property type="entry name" value="CHD"/>
    <property type="match status" value="1"/>
</dbReference>
<dbReference type="EMBL" id="BAABAH010000006">
    <property type="protein sequence ID" value="GAA3819076.1"/>
    <property type="molecule type" value="Genomic_DNA"/>
</dbReference>
<dbReference type="SUPFAM" id="SSF55073">
    <property type="entry name" value="Nucleotide cyclase"/>
    <property type="match status" value="1"/>
</dbReference>
<dbReference type="SMART" id="SM00044">
    <property type="entry name" value="CYCc"/>
    <property type="match status" value="1"/>
</dbReference>
<dbReference type="PROSITE" id="PS50125">
    <property type="entry name" value="GUANYLATE_CYCLASE_2"/>
    <property type="match status" value="1"/>
</dbReference>
<dbReference type="InterPro" id="IPR050697">
    <property type="entry name" value="Adenylyl/Guanylyl_Cyclase_3/4"/>
</dbReference>
<dbReference type="InterPro" id="IPR001054">
    <property type="entry name" value="A/G_cyclase"/>
</dbReference>
<feature type="domain" description="Guanylate cyclase" evidence="2">
    <location>
        <begin position="168"/>
        <end position="278"/>
    </location>
</feature>
<dbReference type="Gene3D" id="3.30.70.1230">
    <property type="entry name" value="Nucleotide cyclase"/>
    <property type="match status" value="1"/>
</dbReference>
<name>A0ABP7II44_9ACTN</name>
<dbReference type="PANTHER" id="PTHR43081">
    <property type="entry name" value="ADENYLATE CYCLASE, TERMINAL-DIFFERENTIATION SPECIFIC-RELATED"/>
    <property type="match status" value="1"/>
</dbReference>
<dbReference type="Pfam" id="PF00211">
    <property type="entry name" value="Guanylate_cyc"/>
    <property type="match status" value="1"/>
</dbReference>
<organism evidence="3 4">
    <name type="scientific">Nocardioides panacisoli</name>
    <dbReference type="NCBI Taxonomy" id="627624"/>
    <lineage>
        <taxon>Bacteria</taxon>
        <taxon>Bacillati</taxon>
        <taxon>Actinomycetota</taxon>
        <taxon>Actinomycetes</taxon>
        <taxon>Propionibacteriales</taxon>
        <taxon>Nocardioidaceae</taxon>
        <taxon>Nocardioides</taxon>
    </lineage>
</organism>
<dbReference type="RefSeq" id="WP_344775104.1">
    <property type="nucleotide sequence ID" value="NZ_BAABAH010000006.1"/>
</dbReference>
<keyword evidence="4" id="KW-1185">Reference proteome</keyword>
<dbReference type="Proteomes" id="UP001501821">
    <property type="component" value="Unassembled WGS sequence"/>
</dbReference>
<evidence type="ECO:0000313" key="3">
    <source>
        <dbReference type="EMBL" id="GAA3819076.1"/>
    </source>
</evidence>
<comment type="caution">
    <text evidence="3">The sequence shown here is derived from an EMBL/GenBank/DDBJ whole genome shotgun (WGS) entry which is preliminary data.</text>
</comment>
<evidence type="ECO:0000256" key="1">
    <source>
        <dbReference type="ARBA" id="ARBA00005381"/>
    </source>
</evidence>
<reference evidence="4" key="1">
    <citation type="journal article" date="2019" name="Int. J. Syst. Evol. Microbiol.">
        <title>The Global Catalogue of Microorganisms (GCM) 10K type strain sequencing project: providing services to taxonomists for standard genome sequencing and annotation.</title>
        <authorList>
            <consortium name="The Broad Institute Genomics Platform"/>
            <consortium name="The Broad Institute Genome Sequencing Center for Infectious Disease"/>
            <person name="Wu L."/>
            <person name="Ma J."/>
        </authorList>
    </citation>
    <scope>NUCLEOTIDE SEQUENCE [LARGE SCALE GENOMIC DNA]</scope>
    <source>
        <strain evidence="4">JCM 16953</strain>
    </source>
</reference>
<evidence type="ECO:0000313" key="4">
    <source>
        <dbReference type="Proteomes" id="UP001501821"/>
    </source>
</evidence>
<protein>
    <submittedName>
        <fullName evidence="3">Adenylate/guanylate cyclase domain-containing protein</fullName>
    </submittedName>
</protein>
<comment type="similarity">
    <text evidence="1">Belongs to the adenylyl cyclase class-3 family.</text>
</comment>
<dbReference type="PANTHER" id="PTHR43081:SF1">
    <property type="entry name" value="ADENYLATE CYCLASE, TERMINAL-DIFFERENTIATION SPECIFIC"/>
    <property type="match status" value="1"/>
</dbReference>
<proteinExistence type="inferred from homology"/>
<sequence length="343" mass="37794">MTQPGPPDDAAPAAALEALEDLLLGGHPSLTRVEVCERAGVALEDASHLWHLLGFPHSDDDEVAFTETDVRSLQHTKALIDLGILDQERQDGLVRTWGRSFARLAEWQVDLLTEVSADLGVDLAEGVTALSEQVLPLVEDLQSIVWKRHLMGAWSRVMVSASGEAHRAVCFVDIVGYTSRSKTMTDRELVSWLEDFESAALDTVLEHDGRIIKNIGDELLLVTDTAEQAAAIACKLTHRGEDPDDPFPSVRAGVAYGDVVLRLGDVFGPVVNIASRLTSVARPGTVLIDEGTYLQLTGREHHDDDDARDEDDHDAPYRLRRLRRLSVKGYSRLKAWSLRPRSS</sequence>
<accession>A0ABP7II44</accession>
<gene>
    <name evidence="3" type="ORF">GCM10022242_21100</name>
</gene>
<evidence type="ECO:0000259" key="2">
    <source>
        <dbReference type="PROSITE" id="PS50125"/>
    </source>
</evidence>